<proteinExistence type="predicted"/>
<dbReference type="EMBL" id="CAJVPQ010009895">
    <property type="protein sequence ID" value="CAG8718841.1"/>
    <property type="molecule type" value="Genomic_DNA"/>
</dbReference>
<organism evidence="1 2">
    <name type="scientific">Funneliformis caledonium</name>
    <dbReference type="NCBI Taxonomy" id="1117310"/>
    <lineage>
        <taxon>Eukaryota</taxon>
        <taxon>Fungi</taxon>
        <taxon>Fungi incertae sedis</taxon>
        <taxon>Mucoromycota</taxon>
        <taxon>Glomeromycotina</taxon>
        <taxon>Glomeromycetes</taxon>
        <taxon>Glomerales</taxon>
        <taxon>Glomeraceae</taxon>
        <taxon>Funneliformis</taxon>
    </lineage>
</organism>
<dbReference type="OrthoDB" id="2432901at2759"/>
<protein>
    <submittedName>
        <fullName evidence="1">13722_t:CDS:1</fullName>
    </submittedName>
</protein>
<evidence type="ECO:0000313" key="1">
    <source>
        <dbReference type="EMBL" id="CAG8718841.1"/>
    </source>
</evidence>
<gene>
    <name evidence="1" type="ORF">FCALED_LOCUS14292</name>
</gene>
<reference evidence="1" key="1">
    <citation type="submission" date="2021-06" db="EMBL/GenBank/DDBJ databases">
        <authorList>
            <person name="Kallberg Y."/>
            <person name="Tangrot J."/>
            <person name="Rosling A."/>
        </authorList>
    </citation>
    <scope>NUCLEOTIDE SEQUENCE</scope>
    <source>
        <strain evidence="1">UK204</strain>
    </source>
</reference>
<dbReference type="AlphaFoldDB" id="A0A9N9I4A8"/>
<name>A0A9N9I4A8_9GLOM</name>
<dbReference type="Proteomes" id="UP000789570">
    <property type="component" value="Unassembled WGS sequence"/>
</dbReference>
<keyword evidence="2" id="KW-1185">Reference proteome</keyword>
<evidence type="ECO:0000313" key="2">
    <source>
        <dbReference type="Proteomes" id="UP000789570"/>
    </source>
</evidence>
<sequence>MEHAILISILGKLTPILEEHNMLINVTIDGDMDSNKTLGNVAVVNQIFADFKHVTKIFAKTYVNCIYATGIQKSEKENCSIQEKDIRNVQIEGLFQHLCGNHKLCWPEVCWIKNNPELQLSEPTLKFYTPYQREKFKSMLETIFRLPINQGIVIKTHTSQNKAFN</sequence>
<comment type="caution">
    <text evidence="1">The sequence shown here is derived from an EMBL/GenBank/DDBJ whole genome shotgun (WGS) entry which is preliminary data.</text>
</comment>
<accession>A0A9N9I4A8</accession>